<proteinExistence type="predicted"/>
<feature type="region of interest" description="Disordered" evidence="1">
    <location>
        <begin position="100"/>
        <end position="122"/>
    </location>
</feature>
<dbReference type="AlphaFoldDB" id="A0A8C5J3Q3"/>
<keyword evidence="3" id="KW-1185">Reference proteome</keyword>
<feature type="region of interest" description="Disordered" evidence="1">
    <location>
        <begin position="1"/>
        <end position="23"/>
    </location>
</feature>
<sequence>QGPSRQAGTQTPGPCSLQHSMAGTHTAPLGRQCHCELQPTALTACSFQSLDVGCDSGDAVDAHLLHPAPLDLLHALPHDVRHLGPLSPEGDTHRVMTDLLRPARDTEGKSSWSRQGESTVRT</sequence>
<evidence type="ECO:0000256" key="1">
    <source>
        <dbReference type="SAM" id="MobiDB-lite"/>
    </source>
</evidence>
<protein>
    <submittedName>
        <fullName evidence="2">Uncharacterized protein</fullName>
    </submittedName>
</protein>
<dbReference type="Proteomes" id="UP000694408">
    <property type="component" value="Unplaced"/>
</dbReference>
<feature type="compositionally biased region" description="Polar residues" evidence="1">
    <location>
        <begin position="109"/>
        <end position="122"/>
    </location>
</feature>
<reference evidence="2" key="2">
    <citation type="submission" date="2025-09" db="UniProtKB">
        <authorList>
            <consortium name="Ensembl"/>
        </authorList>
    </citation>
    <scope>IDENTIFICATION</scope>
</reference>
<organism evidence="2 3">
    <name type="scientific">Junco hyemalis</name>
    <name type="common">Dark-eyed junco</name>
    <dbReference type="NCBI Taxonomy" id="40217"/>
    <lineage>
        <taxon>Eukaryota</taxon>
        <taxon>Metazoa</taxon>
        <taxon>Chordata</taxon>
        <taxon>Craniata</taxon>
        <taxon>Vertebrata</taxon>
        <taxon>Euteleostomi</taxon>
        <taxon>Archelosauria</taxon>
        <taxon>Archosauria</taxon>
        <taxon>Dinosauria</taxon>
        <taxon>Saurischia</taxon>
        <taxon>Theropoda</taxon>
        <taxon>Coelurosauria</taxon>
        <taxon>Aves</taxon>
        <taxon>Neognathae</taxon>
        <taxon>Neoaves</taxon>
        <taxon>Telluraves</taxon>
        <taxon>Australaves</taxon>
        <taxon>Passeriformes</taxon>
        <taxon>Passerellidae</taxon>
        <taxon>Junco</taxon>
    </lineage>
</organism>
<evidence type="ECO:0000313" key="2">
    <source>
        <dbReference type="Ensembl" id="ENSJHYP00000011596.1"/>
    </source>
</evidence>
<dbReference type="Ensembl" id="ENSJHYT00000014007.1">
    <property type="protein sequence ID" value="ENSJHYP00000011596.1"/>
    <property type="gene ID" value="ENSJHYG00000009044.1"/>
</dbReference>
<reference evidence="2" key="1">
    <citation type="submission" date="2025-08" db="UniProtKB">
        <authorList>
            <consortium name="Ensembl"/>
        </authorList>
    </citation>
    <scope>IDENTIFICATION</scope>
</reference>
<name>A0A8C5J3Q3_JUNHY</name>
<accession>A0A8C5J3Q3</accession>
<evidence type="ECO:0000313" key="3">
    <source>
        <dbReference type="Proteomes" id="UP000694408"/>
    </source>
</evidence>